<feature type="compositionally biased region" description="Basic and acidic residues" evidence="1">
    <location>
        <begin position="84"/>
        <end position="94"/>
    </location>
</feature>
<feature type="compositionally biased region" description="Polar residues" evidence="1">
    <location>
        <begin position="95"/>
        <end position="104"/>
    </location>
</feature>
<dbReference type="InParanoid" id="A0A1J7JYD4"/>
<organism evidence="2 3">
    <name type="scientific">Coniochaeta ligniaria NRRL 30616</name>
    <dbReference type="NCBI Taxonomy" id="1408157"/>
    <lineage>
        <taxon>Eukaryota</taxon>
        <taxon>Fungi</taxon>
        <taxon>Dikarya</taxon>
        <taxon>Ascomycota</taxon>
        <taxon>Pezizomycotina</taxon>
        <taxon>Sordariomycetes</taxon>
        <taxon>Sordariomycetidae</taxon>
        <taxon>Coniochaetales</taxon>
        <taxon>Coniochaetaceae</taxon>
        <taxon>Coniochaeta</taxon>
    </lineage>
</organism>
<dbReference type="Proteomes" id="UP000182658">
    <property type="component" value="Unassembled WGS sequence"/>
</dbReference>
<feature type="compositionally biased region" description="Polar residues" evidence="1">
    <location>
        <begin position="25"/>
        <end position="36"/>
    </location>
</feature>
<reference evidence="2 3" key="1">
    <citation type="submission" date="2016-10" db="EMBL/GenBank/DDBJ databases">
        <title>Draft genome sequence of Coniochaeta ligniaria NRRL30616, a lignocellulolytic fungus for bioabatement of inhibitors in plant biomass hydrolysates.</title>
        <authorList>
            <consortium name="DOE Joint Genome Institute"/>
            <person name="Jimenez D.J."/>
            <person name="Hector R.E."/>
            <person name="Riley R."/>
            <person name="Sun H."/>
            <person name="Grigoriev I.V."/>
            <person name="Van Elsas J.D."/>
            <person name="Nichols N.N."/>
        </authorList>
    </citation>
    <scope>NUCLEOTIDE SEQUENCE [LARGE SCALE GENOMIC DNA]</scope>
    <source>
        <strain evidence="2 3">NRRL 30616</strain>
    </source>
</reference>
<evidence type="ECO:0000256" key="1">
    <source>
        <dbReference type="SAM" id="MobiDB-lite"/>
    </source>
</evidence>
<gene>
    <name evidence="2" type="ORF">CONLIGDRAFT_153866</name>
</gene>
<name>A0A1J7JYD4_9PEZI</name>
<dbReference type="AlphaFoldDB" id="A0A1J7JYD4"/>
<feature type="compositionally biased region" description="Basic residues" evidence="1">
    <location>
        <begin position="1"/>
        <end position="12"/>
    </location>
</feature>
<evidence type="ECO:0000313" key="3">
    <source>
        <dbReference type="Proteomes" id="UP000182658"/>
    </source>
</evidence>
<dbReference type="OrthoDB" id="10420425at2759"/>
<proteinExistence type="predicted"/>
<feature type="region of interest" description="Disordered" evidence="1">
    <location>
        <begin position="1"/>
        <end position="46"/>
    </location>
</feature>
<dbReference type="EMBL" id="KV875094">
    <property type="protein sequence ID" value="OIW32834.1"/>
    <property type="molecule type" value="Genomic_DNA"/>
</dbReference>
<accession>A0A1J7JYD4</accession>
<keyword evidence="3" id="KW-1185">Reference proteome</keyword>
<sequence length="149" mass="16807">MSSSHRHSHTQHHGYYTTTGRTSTCGPSGNNSTHRQLASFKQGAQQQYDPLSPFRTLLDSITLTPQEECLIRTCLASRQQESQDALHKVNDKRVPTSTSDSFNTERVCRVPEAATDTGYHEEPEVKAPPGILEEIADLEEAWRIWNQIE</sequence>
<feature type="compositionally biased region" description="Low complexity" evidence="1">
    <location>
        <begin position="13"/>
        <end position="24"/>
    </location>
</feature>
<feature type="region of interest" description="Disordered" evidence="1">
    <location>
        <begin position="83"/>
        <end position="106"/>
    </location>
</feature>
<evidence type="ECO:0000313" key="2">
    <source>
        <dbReference type="EMBL" id="OIW32834.1"/>
    </source>
</evidence>
<protein>
    <submittedName>
        <fullName evidence="2">Uncharacterized protein</fullName>
    </submittedName>
</protein>